<dbReference type="AlphaFoldDB" id="A0A0F5JKX7"/>
<sequence>MFPESSVLLSVARASTEEAVNAEALRHRKIIFTPGTYFKNMLSEVNIQKLEIPKTDETGGAPDCLENWLCPLIPTGLLCFNILTLVNLSQISGVTINFHYFSTLLLLPLKYENLTYPHLFRCILHLPHKSNRKINKGIKYRVMKLQNIFALIVTCKSESELCDIHNSESYFFLFWNKADYQLGWFYREKSGRF</sequence>
<evidence type="ECO:0000313" key="2">
    <source>
        <dbReference type="Proteomes" id="UP000033047"/>
    </source>
</evidence>
<organism evidence="1 2">
    <name type="scientific">Parabacteroides goldsteinii DSM 19448 = WAL 12034</name>
    <dbReference type="NCBI Taxonomy" id="927665"/>
    <lineage>
        <taxon>Bacteria</taxon>
        <taxon>Pseudomonadati</taxon>
        <taxon>Bacteroidota</taxon>
        <taxon>Bacteroidia</taxon>
        <taxon>Bacteroidales</taxon>
        <taxon>Tannerellaceae</taxon>
        <taxon>Parabacteroides</taxon>
    </lineage>
</organism>
<evidence type="ECO:0000313" key="1">
    <source>
        <dbReference type="EMBL" id="KKB58225.1"/>
    </source>
</evidence>
<dbReference type="EMBL" id="AQHV01000006">
    <property type="protein sequence ID" value="KKB58225.1"/>
    <property type="molecule type" value="Genomic_DNA"/>
</dbReference>
<dbReference type="STRING" id="927665.HMPREF1535_01046"/>
<dbReference type="HOGENOM" id="CLU_1407601_0_0_10"/>
<proteinExistence type="predicted"/>
<protein>
    <submittedName>
        <fullName evidence="1">Uncharacterized protein</fullName>
    </submittedName>
</protein>
<reference evidence="1 2" key="1">
    <citation type="submission" date="2013-04" db="EMBL/GenBank/DDBJ databases">
        <title>The Genome Sequence of Parabacteroides goldsteinii DSM 19448.</title>
        <authorList>
            <consortium name="The Broad Institute Genomics Platform"/>
            <person name="Earl A."/>
            <person name="Ward D."/>
            <person name="Feldgarden M."/>
            <person name="Gevers D."/>
            <person name="Martens E."/>
            <person name="Sakamoto M."/>
            <person name="Benno Y."/>
            <person name="Song Y."/>
            <person name="Liu C."/>
            <person name="Lee J."/>
            <person name="Bolanos M."/>
            <person name="Vaisanen M.L."/>
            <person name="Finegold S.M."/>
            <person name="Walker B."/>
            <person name="Young S."/>
            <person name="Zeng Q."/>
            <person name="Gargeya S."/>
            <person name="Fitzgerald M."/>
            <person name="Haas B."/>
            <person name="Abouelleil A."/>
            <person name="Allen A.W."/>
            <person name="Alvarado L."/>
            <person name="Arachchi H.M."/>
            <person name="Berlin A.M."/>
            <person name="Chapman S.B."/>
            <person name="Gainer-Dewar J."/>
            <person name="Goldberg J."/>
            <person name="Griggs A."/>
            <person name="Gujja S."/>
            <person name="Hansen M."/>
            <person name="Howarth C."/>
            <person name="Imamovic A."/>
            <person name="Ireland A."/>
            <person name="Larimer J."/>
            <person name="McCowan C."/>
            <person name="Murphy C."/>
            <person name="Pearson M."/>
            <person name="Poon T.W."/>
            <person name="Priest M."/>
            <person name="Roberts A."/>
            <person name="Saif S."/>
            <person name="Shea T."/>
            <person name="Sisk P."/>
            <person name="Sykes S."/>
            <person name="Wortman J."/>
            <person name="Nusbaum C."/>
            <person name="Birren B."/>
        </authorList>
    </citation>
    <scope>NUCLEOTIDE SEQUENCE [LARGE SCALE GENOMIC DNA]</scope>
    <source>
        <strain evidence="1 2">DSM 19448</strain>
    </source>
</reference>
<dbReference type="RefSeq" id="WP_235438477.1">
    <property type="nucleotide sequence ID" value="NZ_KQ033912.1"/>
</dbReference>
<name>A0A0F5JKX7_9BACT</name>
<accession>A0A0F5JKX7</accession>
<dbReference type="Proteomes" id="UP000033047">
    <property type="component" value="Unassembled WGS sequence"/>
</dbReference>
<gene>
    <name evidence="1" type="ORF">HMPREF1535_01046</name>
</gene>
<dbReference type="PATRIC" id="fig|927665.4.peg.1070"/>
<comment type="caution">
    <text evidence="1">The sequence shown here is derived from an EMBL/GenBank/DDBJ whole genome shotgun (WGS) entry which is preliminary data.</text>
</comment>